<keyword evidence="1" id="KW-1133">Transmembrane helix</keyword>
<organism evidence="2">
    <name type="scientific">marine sediment metagenome</name>
    <dbReference type="NCBI Taxonomy" id="412755"/>
    <lineage>
        <taxon>unclassified sequences</taxon>
        <taxon>metagenomes</taxon>
        <taxon>ecological metagenomes</taxon>
    </lineage>
</organism>
<evidence type="ECO:0000256" key="1">
    <source>
        <dbReference type="SAM" id="Phobius"/>
    </source>
</evidence>
<feature type="transmembrane region" description="Helical" evidence="1">
    <location>
        <begin position="37"/>
        <end position="57"/>
    </location>
</feature>
<proteinExistence type="predicted"/>
<evidence type="ECO:0000313" key="2">
    <source>
        <dbReference type="EMBL" id="GAH87462.1"/>
    </source>
</evidence>
<accession>X1J0J4</accession>
<sequence length="74" mass="8497">MLNSVPNGTNKRFANILEPLISSYERAVFLPKFEASMFLSVNWDIIIPLISRFAIIINKKVVKFEKTIKNINEA</sequence>
<gene>
    <name evidence="2" type="ORF">S03H2_58259</name>
</gene>
<dbReference type="AlphaFoldDB" id="X1J0J4"/>
<keyword evidence="1" id="KW-0812">Transmembrane</keyword>
<comment type="caution">
    <text evidence="2">The sequence shown here is derived from an EMBL/GenBank/DDBJ whole genome shotgun (WGS) entry which is preliminary data.</text>
</comment>
<reference evidence="2" key="1">
    <citation type="journal article" date="2014" name="Front. Microbiol.">
        <title>High frequency of phylogenetically diverse reductive dehalogenase-homologous genes in deep subseafloor sedimentary metagenomes.</title>
        <authorList>
            <person name="Kawai M."/>
            <person name="Futagami T."/>
            <person name="Toyoda A."/>
            <person name="Takaki Y."/>
            <person name="Nishi S."/>
            <person name="Hori S."/>
            <person name="Arai W."/>
            <person name="Tsubouchi T."/>
            <person name="Morono Y."/>
            <person name="Uchiyama I."/>
            <person name="Ito T."/>
            <person name="Fujiyama A."/>
            <person name="Inagaki F."/>
            <person name="Takami H."/>
        </authorList>
    </citation>
    <scope>NUCLEOTIDE SEQUENCE</scope>
    <source>
        <strain evidence="2">Expedition CK06-06</strain>
    </source>
</reference>
<keyword evidence="1" id="KW-0472">Membrane</keyword>
<protein>
    <submittedName>
        <fullName evidence="2">Uncharacterized protein</fullName>
    </submittedName>
</protein>
<dbReference type="EMBL" id="BARU01037379">
    <property type="protein sequence ID" value="GAH87462.1"/>
    <property type="molecule type" value="Genomic_DNA"/>
</dbReference>
<name>X1J0J4_9ZZZZ</name>